<dbReference type="AlphaFoldDB" id="A0A9W8LNR5"/>
<dbReference type="PANTHER" id="PTHR12175">
    <property type="entry name" value="AD039 HT014 THIOREDOXIN FAMILY TRP26"/>
    <property type="match status" value="1"/>
</dbReference>
<dbReference type="InterPro" id="IPR045099">
    <property type="entry name" value="PITH1-like"/>
</dbReference>
<dbReference type="GO" id="GO:0005634">
    <property type="term" value="C:nucleus"/>
    <property type="evidence" value="ECO:0007669"/>
    <property type="project" value="TreeGrafter"/>
</dbReference>
<dbReference type="EMBL" id="JANBUO010002699">
    <property type="protein sequence ID" value="KAJ2793973.1"/>
    <property type="molecule type" value="Genomic_DNA"/>
</dbReference>
<dbReference type="GO" id="GO:0005737">
    <property type="term" value="C:cytoplasm"/>
    <property type="evidence" value="ECO:0007669"/>
    <property type="project" value="UniProtKB-ARBA"/>
</dbReference>
<protein>
    <recommendedName>
        <fullName evidence="3">PITH domain-containing protein</fullName>
    </recommendedName>
</protein>
<dbReference type="InterPro" id="IPR008979">
    <property type="entry name" value="Galactose-bd-like_sf"/>
</dbReference>
<organism evidence="4 5">
    <name type="scientific">Coemansia guatemalensis</name>
    <dbReference type="NCBI Taxonomy" id="2761395"/>
    <lineage>
        <taxon>Eukaryota</taxon>
        <taxon>Fungi</taxon>
        <taxon>Fungi incertae sedis</taxon>
        <taxon>Zoopagomycota</taxon>
        <taxon>Kickxellomycotina</taxon>
        <taxon>Kickxellomycetes</taxon>
        <taxon>Kickxellales</taxon>
        <taxon>Kickxellaceae</taxon>
        <taxon>Coemansia</taxon>
    </lineage>
</organism>
<name>A0A9W8LNR5_9FUNG</name>
<evidence type="ECO:0000313" key="5">
    <source>
        <dbReference type="Proteomes" id="UP001140094"/>
    </source>
</evidence>
<keyword evidence="5" id="KW-1185">Reference proteome</keyword>
<dbReference type="Gene3D" id="2.60.120.470">
    <property type="entry name" value="PITH domain"/>
    <property type="match status" value="1"/>
</dbReference>
<gene>
    <name evidence="4" type="ORF">H4R20_006374</name>
</gene>
<dbReference type="InterPro" id="IPR010400">
    <property type="entry name" value="PITH_dom"/>
</dbReference>
<dbReference type="Pfam" id="PF06201">
    <property type="entry name" value="PITH"/>
    <property type="match status" value="1"/>
</dbReference>
<feature type="region of interest" description="Disordered" evidence="2">
    <location>
        <begin position="1"/>
        <end position="38"/>
    </location>
</feature>
<proteinExistence type="inferred from homology"/>
<comment type="caution">
    <text evidence="4">The sequence shown here is derived from an EMBL/GenBank/DDBJ whole genome shotgun (WGS) entry which is preliminary data.</text>
</comment>
<dbReference type="Proteomes" id="UP001140094">
    <property type="component" value="Unassembled WGS sequence"/>
</dbReference>
<evidence type="ECO:0000256" key="1">
    <source>
        <dbReference type="ARBA" id="ARBA00025788"/>
    </source>
</evidence>
<accession>A0A9W8LNR5</accession>
<evidence type="ECO:0000259" key="3">
    <source>
        <dbReference type="PROSITE" id="PS51532"/>
    </source>
</evidence>
<dbReference type="PROSITE" id="PS51532">
    <property type="entry name" value="PITH"/>
    <property type="match status" value="1"/>
</dbReference>
<dbReference type="OrthoDB" id="2635at2759"/>
<evidence type="ECO:0000313" key="4">
    <source>
        <dbReference type="EMBL" id="KAJ2793973.1"/>
    </source>
</evidence>
<sequence length="229" mass="25070">MNCHGEAHEDDYGVPHNHGHGDGHGHGHGHNHDHSHDAEVTTGLSDSLFGKVVVDETWCLNESTAGSIKGVFKPWESRMDTVLKVESDADAELLVYVPFNGMVKLKSILVWGGSDGSAPSEMQVFANRDDLDFDNVGNTKPTQVLPLVDGATAPVEYPVRVAKFGSVRCLSLFFPNCFSEDATTLYYLAFRGEWEELKENPIISVYELKPNAADHKTPASETFGSHTIS</sequence>
<feature type="domain" description="PITH" evidence="3">
    <location>
        <begin position="37"/>
        <end position="210"/>
    </location>
</feature>
<dbReference type="InterPro" id="IPR037047">
    <property type="entry name" value="PITH_dom_sf"/>
</dbReference>
<reference evidence="4" key="1">
    <citation type="submission" date="2022-07" db="EMBL/GenBank/DDBJ databases">
        <title>Phylogenomic reconstructions and comparative analyses of Kickxellomycotina fungi.</title>
        <authorList>
            <person name="Reynolds N.K."/>
            <person name="Stajich J.E."/>
            <person name="Barry K."/>
            <person name="Grigoriev I.V."/>
            <person name="Crous P."/>
            <person name="Smith M.E."/>
        </authorList>
    </citation>
    <scope>NUCLEOTIDE SEQUENCE</scope>
    <source>
        <strain evidence="4">NRRL 1565</strain>
    </source>
</reference>
<evidence type="ECO:0000256" key="2">
    <source>
        <dbReference type="SAM" id="MobiDB-lite"/>
    </source>
</evidence>
<dbReference type="SUPFAM" id="SSF49785">
    <property type="entry name" value="Galactose-binding domain-like"/>
    <property type="match status" value="1"/>
</dbReference>
<comment type="similarity">
    <text evidence="1">Belongs to the PITHD1 family.</text>
</comment>
<dbReference type="PANTHER" id="PTHR12175:SF1">
    <property type="entry name" value="PITH DOMAIN-CONTAINING PROTEIN 1"/>
    <property type="match status" value="1"/>
</dbReference>